<sequence>MTDHHLPPAPHADASEPEFLHQVLARIDRWFDDANPDDLHAARDLLRQRLASTIAAVAAADDSDRGDPVVALIATELHRLRRTRVTATVITRGGHVHDHVRVHAVHRHHTVLSRAGEQAGVLLPLTFIESVTPLSGGTADAVSAVFSHRKEC</sequence>
<name>A0ABN6U6R9_9NOCA</name>
<protein>
    <submittedName>
        <fullName evidence="1">Uncharacterized protein</fullName>
    </submittedName>
</protein>
<dbReference type="EMBL" id="AP026978">
    <property type="protein sequence ID" value="BDU00979.1"/>
    <property type="molecule type" value="Genomic_DNA"/>
</dbReference>
<keyword evidence="2" id="KW-1185">Reference proteome</keyword>
<reference evidence="1 2" key="1">
    <citation type="submission" date="2022-11" db="EMBL/GenBank/DDBJ databases">
        <title>Genome Sequencing of Nocardia sp. ON39_IFM12276 and assembly.</title>
        <authorList>
            <person name="Shimojima M."/>
            <person name="Toyokawa M."/>
            <person name="Uesaka K."/>
        </authorList>
    </citation>
    <scope>NUCLEOTIDE SEQUENCE [LARGE SCALE GENOMIC DNA]</scope>
    <source>
        <strain evidence="1 2">IFM 12276</strain>
    </source>
</reference>
<organism evidence="1 2">
    <name type="scientific">Nocardia sputorum</name>
    <dbReference type="NCBI Taxonomy" id="2984338"/>
    <lineage>
        <taxon>Bacteria</taxon>
        <taxon>Bacillati</taxon>
        <taxon>Actinomycetota</taxon>
        <taxon>Actinomycetes</taxon>
        <taxon>Mycobacteriales</taxon>
        <taxon>Nocardiaceae</taxon>
        <taxon>Nocardia</taxon>
    </lineage>
</organism>
<evidence type="ECO:0000313" key="1">
    <source>
        <dbReference type="EMBL" id="BDU00979.1"/>
    </source>
</evidence>
<dbReference type="Proteomes" id="UP001317870">
    <property type="component" value="Chromosome"/>
</dbReference>
<accession>A0ABN6U6R9</accession>
<gene>
    <name evidence="1" type="ORF">IFM12276_40070</name>
</gene>
<dbReference type="RefSeq" id="WP_281873960.1">
    <property type="nucleotide sequence ID" value="NZ_AP026978.1"/>
</dbReference>
<evidence type="ECO:0000313" key="2">
    <source>
        <dbReference type="Proteomes" id="UP001317870"/>
    </source>
</evidence>
<proteinExistence type="predicted"/>